<sequence>MADEPSSSIPLFLSPTQTTDSTLFTRKRKKELGGTDHGPRYLERQPGFHWRRDPGAAELLLLAHVYHSLVHGCDQCGTCKKVTGGTHSNMLLIQENTLTINDESALRIAQQDPAFLEVFVGCLRDMDYLDYKQPQIEMNTHEKLAWLPSLGGAFANRIAPAASPAQGSDL</sequence>
<dbReference type="Proteomes" id="UP001497700">
    <property type="component" value="Unassembled WGS sequence"/>
</dbReference>
<name>A0ACB9YPW8_9PEZI</name>
<evidence type="ECO:0000313" key="2">
    <source>
        <dbReference type="Proteomes" id="UP001497700"/>
    </source>
</evidence>
<organism evidence="1 2">
    <name type="scientific">Hypoxylon rubiginosum</name>
    <dbReference type="NCBI Taxonomy" id="110542"/>
    <lineage>
        <taxon>Eukaryota</taxon>
        <taxon>Fungi</taxon>
        <taxon>Dikarya</taxon>
        <taxon>Ascomycota</taxon>
        <taxon>Pezizomycotina</taxon>
        <taxon>Sordariomycetes</taxon>
        <taxon>Xylariomycetidae</taxon>
        <taxon>Xylariales</taxon>
        <taxon>Hypoxylaceae</taxon>
        <taxon>Hypoxylon</taxon>
    </lineage>
</organism>
<keyword evidence="2" id="KW-1185">Reference proteome</keyword>
<dbReference type="EMBL" id="MU393552">
    <property type="protein sequence ID" value="KAI4861441.1"/>
    <property type="molecule type" value="Genomic_DNA"/>
</dbReference>
<evidence type="ECO:0000313" key="1">
    <source>
        <dbReference type="EMBL" id="KAI4861441.1"/>
    </source>
</evidence>
<accession>A0ACB9YPW8</accession>
<reference evidence="1 2" key="1">
    <citation type="journal article" date="2022" name="New Phytol.">
        <title>Ecological generalism drives hyperdiversity of secondary metabolite gene clusters in xylarialean endophytes.</title>
        <authorList>
            <person name="Franco M.E.E."/>
            <person name="Wisecaver J.H."/>
            <person name="Arnold A.E."/>
            <person name="Ju Y.M."/>
            <person name="Slot J.C."/>
            <person name="Ahrendt S."/>
            <person name="Moore L.P."/>
            <person name="Eastman K.E."/>
            <person name="Scott K."/>
            <person name="Konkel Z."/>
            <person name="Mondo S.J."/>
            <person name="Kuo A."/>
            <person name="Hayes R.D."/>
            <person name="Haridas S."/>
            <person name="Andreopoulos B."/>
            <person name="Riley R."/>
            <person name="LaButti K."/>
            <person name="Pangilinan J."/>
            <person name="Lipzen A."/>
            <person name="Amirebrahimi M."/>
            <person name="Yan J."/>
            <person name="Adam C."/>
            <person name="Keymanesh K."/>
            <person name="Ng V."/>
            <person name="Louie K."/>
            <person name="Northen T."/>
            <person name="Drula E."/>
            <person name="Henrissat B."/>
            <person name="Hsieh H.M."/>
            <person name="Youens-Clark K."/>
            <person name="Lutzoni F."/>
            <person name="Miadlikowska J."/>
            <person name="Eastwood D.C."/>
            <person name="Hamelin R.C."/>
            <person name="Grigoriev I.V."/>
            <person name="U'Ren J.M."/>
        </authorList>
    </citation>
    <scope>NUCLEOTIDE SEQUENCE [LARGE SCALE GENOMIC DNA]</scope>
    <source>
        <strain evidence="1 2">CBS 119005</strain>
    </source>
</reference>
<gene>
    <name evidence="1" type="ORF">F4820DRAFT_451932</name>
</gene>
<comment type="caution">
    <text evidence="1">The sequence shown here is derived from an EMBL/GenBank/DDBJ whole genome shotgun (WGS) entry which is preliminary data.</text>
</comment>
<protein>
    <submittedName>
        <fullName evidence="1">Uncharacterized protein</fullName>
    </submittedName>
</protein>
<proteinExistence type="predicted"/>